<dbReference type="InterPro" id="IPR050583">
    <property type="entry name" value="Mycobacterial_A85_antigen"/>
</dbReference>
<dbReference type="AlphaFoldDB" id="A0A077EM96"/>
<dbReference type="PANTHER" id="PTHR48098:SF3">
    <property type="entry name" value="IRON(III) ENTEROBACTIN ESTERASE"/>
    <property type="match status" value="1"/>
</dbReference>
<name>A0A077EM96_9FLAO</name>
<dbReference type="RefSeq" id="WP_024565669.1">
    <property type="nucleotide sequence ID" value="NZ_CP007547.1"/>
</dbReference>
<dbReference type="PANTHER" id="PTHR48098">
    <property type="entry name" value="ENTEROCHELIN ESTERASE-RELATED"/>
    <property type="match status" value="1"/>
</dbReference>
<reference evidence="1" key="1">
    <citation type="journal article" date="2013" name="Lancet">
        <title>First case of E anophelis outbreak in an intensive-care unit.</title>
        <authorList>
            <person name="Teo J."/>
            <person name="Tan S.Y."/>
            <person name="Tay M."/>
            <person name="Ding Y."/>
            <person name="Kjelleberg S."/>
            <person name="Givskov M."/>
            <person name="Lin R.T."/>
            <person name="Yang L."/>
        </authorList>
    </citation>
    <scope>NUCLEOTIDE SEQUENCE [LARGE SCALE GENOMIC DNA]</scope>
    <source>
        <strain evidence="1">NUHP1</strain>
    </source>
</reference>
<dbReference type="KEGG" id="eao:BD94_3579"/>
<protein>
    <recommendedName>
        <fullName evidence="3">Esterase</fullName>
    </recommendedName>
</protein>
<evidence type="ECO:0000313" key="2">
    <source>
        <dbReference type="Proteomes" id="UP000028933"/>
    </source>
</evidence>
<dbReference type="eggNOG" id="COG2382">
    <property type="taxonomic scope" value="Bacteria"/>
</dbReference>
<dbReference type="InterPro" id="IPR029058">
    <property type="entry name" value="AB_hydrolase_fold"/>
</dbReference>
<dbReference type="STRING" id="1338011.BD94_3579"/>
<gene>
    <name evidence="1" type="ORF">BD94_3579</name>
</gene>
<dbReference type="Pfam" id="PF00756">
    <property type="entry name" value="Esterase"/>
    <property type="match status" value="1"/>
</dbReference>
<reference evidence="1" key="2">
    <citation type="journal article" date="2015" name="Genome Biol. Evol.">
        <title>Complete Genome Sequence and Transcriptomic Analysis of the Novel Pathogen Elizabethkingia anophelis in Response to Oxidative Stress.</title>
        <authorList>
            <person name="Li Y."/>
            <person name="Liu Y."/>
            <person name="Chew S.C."/>
            <person name="Tay M."/>
            <person name="Salido M.M."/>
            <person name="Teo J."/>
            <person name="Lauro F.M."/>
            <person name="Givskov M."/>
            <person name="Yang L."/>
        </authorList>
    </citation>
    <scope>NUCLEOTIDE SEQUENCE</scope>
    <source>
        <strain evidence="1">NUHP1</strain>
    </source>
</reference>
<sequence>MPQVEYTDYYSHILGRKINIQITGHFGHPIIMFPTSQGSLTQNSDFHLNGSIDHFTDSGKVKLFNLETLDKENFYNDNISPQERIWRYENYVQFLIREYIPFIQKTHQVHRVAIAGCSFGAYHATNFAFRYPDVISHLIAMSGAFSIRNFMDGFDNDTVYFNCPEEFMRDDASWKFGHMHIVLSTSDQDVCLDKNIRMSNILRSKGINHWYDEAKWINHDWPLWRMVFPKFISAYFS</sequence>
<dbReference type="Gene3D" id="3.40.50.1820">
    <property type="entry name" value="alpha/beta hydrolase"/>
    <property type="match status" value="1"/>
</dbReference>
<organism evidence="1 2">
    <name type="scientific">Elizabethkingia anophelis NUHP1</name>
    <dbReference type="NCBI Taxonomy" id="1338011"/>
    <lineage>
        <taxon>Bacteria</taxon>
        <taxon>Pseudomonadati</taxon>
        <taxon>Bacteroidota</taxon>
        <taxon>Flavobacteriia</taxon>
        <taxon>Flavobacteriales</taxon>
        <taxon>Weeksellaceae</taxon>
        <taxon>Elizabethkingia</taxon>
    </lineage>
</organism>
<proteinExistence type="predicted"/>
<dbReference type="InterPro" id="IPR000801">
    <property type="entry name" value="Esterase-like"/>
</dbReference>
<dbReference type="SUPFAM" id="SSF53474">
    <property type="entry name" value="alpha/beta-Hydrolases"/>
    <property type="match status" value="1"/>
</dbReference>
<evidence type="ECO:0008006" key="3">
    <source>
        <dbReference type="Google" id="ProtNLM"/>
    </source>
</evidence>
<dbReference type="HOGENOM" id="CLU_090325_0_0_10"/>
<accession>A0A077EM96</accession>
<evidence type="ECO:0000313" key="1">
    <source>
        <dbReference type="EMBL" id="AIL47354.1"/>
    </source>
</evidence>
<dbReference type="EMBL" id="CP007547">
    <property type="protein sequence ID" value="AIL47354.1"/>
    <property type="molecule type" value="Genomic_DNA"/>
</dbReference>
<dbReference type="Proteomes" id="UP000028933">
    <property type="component" value="Chromosome"/>
</dbReference>